<dbReference type="AlphaFoldDB" id="A0A1X2LP84"/>
<name>A0A1X2LP84_9MYCO</name>
<keyword evidence="2" id="KW-1185">Reference proteome</keyword>
<dbReference type="OrthoDB" id="4751210at2"/>
<dbReference type="RefSeq" id="WP_085327399.1">
    <property type="nucleotide sequence ID" value="NZ_NCXP01000048.1"/>
</dbReference>
<organism evidence="1 2">
    <name type="scientific">Mycobacterium decipiens</name>
    <dbReference type="NCBI Taxonomy" id="1430326"/>
    <lineage>
        <taxon>Bacteria</taxon>
        <taxon>Bacillati</taxon>
        <taxon>Actinomycetota</taxon>
        <taxon>Actinomycetes</taxon>
        <taxon>Mycobacteriales</taxon>
        <taxon>Mycobacteriaceae</taxon>
        <taxon>Mycobacterium</taxon>
    </lineage>
</organism>
<gene>
    <name evidence="1" type="ORF">B8W66_22105</name>
</gene>
<proteinExistence type="predicted"/>
<accession>A0A1X2LP84</accession>
<evidence type="ECO:0000313" key="1">
    <source>
        <dbReference type="EMBL" id="OSC37021.1"/>
    </source>
</evidence>
<sequence>MGSSELKVASEQLRQTAIQWQGLSSGFTSTASPPGQPFQPTTTAIGAIDAVIGVGAAACMARTRATAAGVATAATGYTNQDASGANRLAAAAPPTVLA</sequence>
<evidence type="ECO:0008006" key="3">
    <source>
        <dbReference type="Google" id="ProtNLM"/>
    </source>
</evidence>
<reference evidence="1 2" key="1">
    <citation type="submission" date="2017-04" db="EMBL/GenBank/DDBJ databases">
        <title>The new phylogeny of genus Mycobacterium.</title>
        <authorList>
            <person name="Tortoli E."/>
            <person name="Trovato A."/>
            <person name="Cirillo D.M."/>
        </authorList>
    </citation>
    <scope>NUCLEOTIDE SEQUENCE [LARGE SCALE GENOMIC DNA]</scope>
    <source>
        <strain evidence="1 2">TBL 1200985</strain>
    </source>
</reference>
<dbReference type="EMBL" id="NCXP01000048">
    <property type="protein sequence ID" value="OSC37021.1"/>
    <property type="molecule type" value="Genomic_DNA"/>
</dbReference>
<evidence type="ECO:0000313" key="2">
    <source>
        <dbReference type="Proteomes" id="UP000193247"/>
    </source>
</evidence>
<dbReference type="STRING" id="1430326.B8W66_22105"/>
<protein>
    <recommendedName>
        <fullName evidence="3">PE domain-containing protein</fullName>
    </recommendedName>
</protein>
<dbReference type="Proteomes" id="UP000193247">
    <property type="component" value="Unassembled WGS sequence"/>
</dbReference>
<comment type="caution">
    <text evidence="1">The sequence shown here is derived from an EMBL/GenBank/DDBJ whole genome shotgun (WGS) entry which is preliminary data.</text>
</comment>